<dbReference type="EMBL" id="BMMN01000005">
    <property type="protein sequence ID" value="GGO14520.1"/>
    <property type="molecule type" value="Genomic_DNA"/>
</dbReference>
<dbReference type="RefSeq" id="WP_263407620.1">
    <property type="nucleotide sequence ID" value="NZ_BMMN01000005.1"/>
</dbReference>
<organism evidence="1 2">
    <name type="scientific">Microbispora bryophytorum</name>
    <dbReference type="NCBI Taxonomy" id="1460882"/>
    <lineage>
        <taxon>Bacteria</taxon>
        <taxon>Bacillati</taxon>
        <taxon>Actinomycetota</taxon>
        <taxon>Actinomycetes</taxon>
        <taxon>Streptosporangiales</taxon>
        <taxon>Streptosporangiaceae</taxon>
        <taxon>Microbispora</taxon>
    </lineage>
</organism>
<reference evidence="1" key="1">
    <citation type="journal article" date="2014" name="Int. J. Syst. Evol. Microbiol.">
        <title>Complete genome sequence of Corynebacterium casei LMG S-19264T (=DSM 44701T), isolated from a smear-ripened cheese.</title>
        <authorList>
            <consortium name="US DOE Joint Genome Institute (JGI-PGF)"/>
            <person name="Walter F."/>
            <person name="Albersmeier A."/>
            <person name="Kalinowski J."/>
            <person name="Ruckert C."/>
        </authorList>
    </citation>
    <scope>NUCLEOTIDE SEQUENCE</scope>
    <source>
        <strain evidence="1">CGMCC 4.7138</strain>
    </source>
</reference>
<dbReference type="AlphaFoldDB" id="A0A8H9H373"/>
<keyword evidence="2" id="KW-1185">Reference proteome</keyword>
<accession>A0A8H9H373</accession>
<evidence type="ECO:0000313" key="2">
    <source>
        <dbReference type="Proteomes" id="UP000653480"/>
    </source>
</evidence>
<sequence length="44" mass="4923">MYSGEVNFGSTVRNVRFDVTGGWFGSTGHQMRTKSTGTYDNPYN</sequence>
<gene>
    <name evidence="1" type="ORF">GCM10011574_35030</name>
</gene>
<proteinExistence type="predicted"/>
<name>A0A8H9H373_9ACTN</name>
<comment type="caution">
    <text evidence="1">The sequence shown here is derived from an EMBL/GenBank/DDBJ whole genome shotgun (WGS) entry which is preliminary data.</text>
</comment>
<protein>
    <submittedName>
        <fullName evidence="1">Uncharacterized protein</fullName>
    </submittedName>
</protein>
<reference evidence="1" key="2">
    <citation type="submission" date="2020-09" db="EMBL/GenBank/DDBJ databases">
        <authorList>
            <person name="Sun Q."/>
            <person name="Zhou Y."/>
        </authorList>
    </citation>
    <scope>NUCLEOTIDE SEQUENCE</scope>
    <source>
        <strain evidence="1">CGMCC 4.7138</strain>
    </source>
</reference>
<evidence type="ECO:0000313" key="1">
    <source>
        <dbReference type="EMBL" id="GGO14520.1"/>
    </source>
</evidence>
<dbReference type="Proteomes" id="UP000653480">
    <property type="component" value="Unassembled WGS sequence"/>
</dbReference>